<organism evidence="2 5">
    <name type="scientific">Microbulbifer hydrolyticus</name>
    <dbReference type="NCBI Taxonomy" id="48074"/>
    <lineage>
        <taxon>Bacteria</taxon>
        <taxon>Pseudomonadati</taxon>
        <taxon>Pseudomonadota</taxon>
        <taxon>Gammaproteobacteria</taxon>
        <taxon>Cellvibrionales</taxon>
        <taxon>Microbulbiferaceae</taxon>
        <taxon>Microbulbifer</taxon>
    </lineage>
</organism>
<evidence type="ECO:0000313" key="5">
    <source>
        <dbReference type="Proteomes" id="UP000563601"/>
    </source>
</evidence>
<protein>
    <recommendedName>
        <fullName evidence="6">DUF2860 domain-containing protein</fullName>
    </recommendedName>
</protein>
<evidence type="ECO:0000256" key="1">
    <source>
        <dbReference type="SAM" id="SignalP"/>
    </source>
</evidence>
<dbReference type="AlphaFoldDB" id="A0A6P1T566"/>
<reference evidence="2 5" key="2">
    <citation type="submission" date="2020-08" db="EMBL/GenBank/DDBJ databases">
        <title>Genomic Encyclopedia of Type Strains, Phase IV (KMG-IV): sequencing the most valuable type-strain genomes for metagenomic binning, comparative biology and taxonomic classification.</title>
        <authorList>
            <person name="Goeker M."/>
        </authorList>
    </citation>
    <scope>NUCLEOTIDE SEQUENCE [LARGE SCALE GENOMIC DNA]</scope>
    <source>
        <strain evidence="2 5">DSM 11525</strain>
    </source>
</reference>
<evidence type="ECO:0008006" key="6">
    <source>
        <dbReference type="Google" id="ProtNLM"/>
    </source>
</evidence>
<dbReference type="EMBL" id="JACHHR010000002">
    <property type="protein sequence ID" value="MBB5211205.1"/>
    <property type="molecule type" value="Genomic_DNA"/>
</dbReference>
<keyword evidence="4" id="KW-1185">Reference proteome</keyword>
<name>A0A6P1T566_9GAMM</name>
<sequence>MKAKRIPTSLCIIALLCSAEASAESSLKNSIKLAAITSSETGRTGLGVQFDFKDIALGFVNFNARGTYAFDDEIRSQDLMHFGLDAELVTIGDCYEVPADTGHGPIAIPPGQIPGTPDDTGPRSQCPLGSWKIKSELSYETDQDFTNKNTVAGLTAAWAMPEARESHVFRQFYSLLDLVPSLIRSATGRPDANRLLLESPVVSLTIGQVDPQEDEVREQLLGKLDHYYRSAAEVSLTTPIAKFDGRDVILAYDYRYFRELDAEQAVKDAKLHRSRLIQLSLRMPSDNERGYAFIGYSSGRLPFGIDDEVLKVGWNYQL</sequence>
<evidence type="ECO:0000313" key="4">
    <source>
        <dbReference type="Proteomes" id="UP000464675"/>
    </source>
</evidence>
<dbReference type="EMBL" id="CP047491">
    <property type="protein sequence ID" value="QHQ38024.1"/>
    <property type="molecule type" value="Genomic_DNA"/>
</dbReference>
<reference evidence="3 4" key="1">
    <citation type="submission" date="2020-01" db="EMBL/GenBank/DDBJ databases">
        <title>The possibility of degradation of plastic by Microbulbifer hydrolyticus IRE-31.</title>
        <authorList>
            <person name="Liu L."/>
        </authorList>
    </citation>
    <scope>NUCLEOTIDE SEQUENCE [LARGE SCALE GENOMIC DNA]</scope>
    <source>
        <strain evidence="3 4">IRE-31</strain>
    </source>
</reference>
<dbReference type="Proteomes" id="UP000563601">
    <property type="component" value="Unassembled WGS sequence"/>
</dbReference>
<dbReference type="OrthoDB" id="5727317at2"/>
<accession>A0A6P1T566</accession>
<feature type="chain" id="PRO_5044645446" description="DUF2860 domain-containing protein" evidence="1">
    <location>
        <begin position="24"/>
        <end position="318"/>
    </location>
</feature>
<feature type="signal peptide" evidence="1">
    <location>
        <begin position="1"/>
        <end position="23"/>
    </location>
</feature>
<gene>
    <name evidence="3" type="ORF">GTQ55_02745</name>
    <name evidence="2" type="ORF">HNQ53_001423</name>
</gene>
<keyword evidence="1" id="KW-0732">Signal</keyword>
<dbReference type="RefSeq" id="WP_161857360.1">
    <property type="nucleotide sequence ID" value="NZ_CP047491.1"/>
</dbReference>
<dbReference type="Proteomes" id="UP000464675">
    <property type="component" value="Chromosome"/>
</dbReference>
<proteinExistence type="predicted"/>
<evidence type="ECO:0000313" key="3">
    <source>
        <dbReference type="EMBL" id="QHQ38024.1"/>
    </source>
</evidence>
<evidence type="ECO:0000313" key="2">
    <source>
        <dbReference type="EMBL" id="MBB5211205.1"/>
    </source>
</evidence>